<feature type="compositionally biased region" description="Basic and acidic residues" evidence="1">
    <location>
        <begin position="19"/>
        <end position="31"/>
    </location>
</feature>
<dbReference type="Proteomes" id="UP000803884">
    <property type="component" value="Unassembled WGS sequence"/>
</dbReference>
<evidence type="ECO:0000256" key="1">
    <source>
        <dbReference type="SAM" id="MobiDB-lite"/>
    </source>
</evidence>
<protein>
    <recommendedName>
        <fullName evidence="4">Transcription factor domain-containing protein</fullName>
    </recommendedName>
</protein>
<feature type="region of interest" description="Disordered" evidence="1">
    <location>
        <begin position="77"/>
        <end position="100"/>
    </location>
</feature>
<keyword evidence="3" id="KW-1185">Reference proteome</keyword>
<name>A0AB34L5M6_9PEZI</name>
<evidence type="ECO:0000313" key="2">
    <source>
        <dbReference type="EMBL" id="KAL1590434.1"/>
    </source>
</evidence>
<evidence type="ECO:0000313" key="3">
    <source>
        <dbReference type="Proteomes" id="UP000803884"/>
    </source>
</evidence>
<feature type="compositionally biased region" description="Pro residues" evidence="1">
    <location>
        <begin position="1"/>
        <end position="11"/>
    </location>
</feature>
<evidence type="ECO:0008006" key="4">
    <source>
        <dbReference type="Google" id="ProtNLM"/>
    </source>
</evidence>
<dbReference type="AlphaFoldDB" id="A0AB34L5M6"/>
<feature type="compositionally biased region" description="Low complexity" evidence="1">
    <location>
        <begin position="32"/>
        <end position="48"/>
    </location>
</feature>
<organism evidence="2 3">
    <name type="scientific">Cladosporium halotolerans</name>
    <dbReference type="NCBI Taxonomy" id="1052096"/>
    <lineage>
        <taxon>Eukaryota</taxon>
        <taxon>Fungi</taxon>
        <taxon>Dikarya</taxon>
        <taxon>Ascomycota</taxon>
        <taxon>Pezizomycotina</taxon>
        <taxon>Dothideomycetes</taxon>
        <taxon>Dothideomycetidae</taxon>
        <taxon>Cladosporiales</taxon>
        <taxon>Cladosporiaceae</taxon>
        <taxon>Cladosporium</taxon>
    </lineage>
</organism>
<dbReference type="CDD" id="cd12148">
    <property type="entry name" value="fungal_TF_MHR"/>
    <property type="match status" value="1"/>
</dbReference>
<accession>A0AB34L5M6</accession>
<proteinExistence type="predicted"/>
<dbReference type="EMBL" id="JAAQHG020000002">
    <property type="protein sequence ID" value="KAL1590434.1"/>
    <property type="molecule type" value="Genomic_DNA"/>
</dbReference>
<dbReference type="GeneID" id="96002184"/>
<gene>
    <name evidence="2" type="ORF">WHR41_00740</name>
</gene>
<dbReference type="RefSeq" id="XP_069233539.1">
    <property type="nucleotide sequence ID" value="XM_069369346.1"/>
</dbReference>
<reference evidence="2 3" key="1">
    <citation type="journal article" date="2020" name="Microbiol. Resour. Announc.">
        <title>Draft Genome Sequence of a Cladosporium Species Isolated from the Mesophotic Ascidian Didemnum maculosum.</title>
        <authorList>
            <person name="Gioti A."/>
            <person name="Siaperas R."/>
            <person name="Nikolaivits E."/>
            <person name="Le Goff G."/>
            <person name="Ouazzani J."/>
            <person name="Kotoulas G."/>
            <person name="Topakas E."/>
        </authorList>
    </citation>
    <scope>NUCLEOTIDE SEQUENCE [LARGE SCALE GENOMIC DNA]</scope>
    <source>
        <strain evidence="2 3">TM138-S3</strain>
    </source>
</reference>
<comment type="caution">
    <text evidence="2">The sequence shown here is derived from an EMBL/GenBank/DDBJ whole genome shotgun (WGS) entry which is preliminary data.</text>
</comment>
<sequence>MALPTPTPPIRSPSLPTDEAAKLVHLIDRNRSSSFPSSAASHSPFGGSNPQQAYRDGLQLPGLSALFPAFSSSNHSNGASAYPTPASDSSASPNKTPTNRTPAYVSPYASPEQHALITHIDAVRRGFAFHRQCNRQSFVAYNESQAEQVLKEFQGSVADGRTLPESKLCEVFSIAVMASTFNRVQIPAQVADVFYQAASDRIGTWVLSEHVPAMRCCGLLGLSNLFRKATVSLLYFDLGLALAAKLFSAMRIHSFDMGQPEHVEVQSIWRSLVFCRAWLQSTIGACTSDDQLWLPSTVSTECEEAPCLAVRQNVTTQITDIYVIGAKAMRVLILCDSKATLLPAIQVLFGEIGAWYDRLPAQAKASELSQTPWNDTKVCLGYVHLGHLGAITLILRKTLSIYRPKLKGQKHSMQPRERSQVAAILNDGIIAAKQSSRILYLFLGEQASIRHCWTVIYSAFVCASILLYCISQTQLHGYPDSEWRPYLSLVDNNMDILAYCQELDPVAGTLRDTLSQYMQFLRVSVPAPSRPHAPPPWARANLDFPSRNPEDQHHQTQDLVDLLLVVPARRAGPAQTSLDLLKLVCQPFSDADEARCKLTSGYGVPKVLGAVSRGSLLCDGGAGADAWMPYGWQQHQSSAAFTGKATNLALTMAQQEMLRAGV</sequence>
<feature type="compositionally biased region" description="Polar residues" evidence="1">
    <location>
        <begin position="86"/>
        <end position="100"/>
    </location>
</feature>
<feature type="region of interest" description="Disordered" evidence="1">
    <location>
        <begin position="1"/>
        <end position="57"/>
    </location>
</feature>